<dbReference type="Gene3D" id="3.30.2450.30">
    <property type="match status" value="1"/>
</dbReference>
<evidence type="ECO:0000313" key="4">
    <source>
        <dbReference type="Proteomes" id="UP001234178"/>
    </source>
</evidence>
<dbReference type="InterPro" id="IPR006628">
    <property type="entry name" value="PUR-bd_fam"/>
</dbReference>
<organism evidence="3 4">
    <name type="scientific">Daphnia magna</name>
    <dbReference type="NCBI Taxonomy" id="35525"/>
    <lineage>
        <taxon>Eukaryota</taxon>
        <taxon>Metazoa</taxon>
        <taxon>Ecdysozoa</taxon>
        <taxon>Arthropoda</taxon>
        <taxon>Crustacea</taxon>
        <taxon>Branchiopoda</taxon>
        <taxon>Diplostraca</taxon>
        <taxon>Cladocera</taxon>
        <taxon>Anomopoda</taxon>
        <taxon>Daphniidae</taxon>
        <taxon>Daphnia</taxon>
    </lineage>
</organism>
<name>A0ABR0AYX8_9CRUS</name>
<dbReference type="Proteomes" id="UP001234178">
    <property type="component" value="Unassembled WGS sequence"/>
</dbReference>
<sequence length="350" mass="41397">MPNTRGRQLNRSGTTNKWQRQTHSFRIPALAIRPSTIERETFNQIFNLNDIFKYYYAEQEGINSTALVTRQMKFIELERMSPYFTLCRKIVIRSTEFNIYYKPDAIHGVIFKMAELEGRGGRVVNKIYATLDVATELCERLHALEQFYQEFRPLPRNAQLKYEEMVEQDSTYKLNLTVRQYRQHLQITQTKKRLTRGPCDSIAIPDIGDFRRELAQLIEELSTLYLPTFVETDESGISKVIRGDRVAVIYCSVRPWPWTRSYPTTELLHDPVLVALIHGERDVNRIREYCENTYPDLMVDTYVDMNYEPSDSAVLYDYLKIRWVRRGQRFRVNERPGTIALPHEDHWFMA</sequence>
<dbReference type="Pfam" id="PF04845">
    <property type="entry name" value="PurA"/>
    <property type="match status" value="1"/>
</dbReference>
<gene>
    <name evidence="3" type="ORF">OUZ56_023064</name>
</gene>
<evidence type="ECO:0000256" key="2">
    <source>
        <dbReference type="ARBA" id="ARBA00023125"/>
    </source>
</evidence>
<proteinExistence type="inferred from homology"/>
<keyword evidence="2" id="KW-0238">DNA-binding</keyword>
<accession>A0ABR0AYX8</accession>
<reference evidence="3 4" key="1">
    <citation type="journal article" date="2023" name="Nucleic Acids Res.">
        <title>The hologenome of Daphnia magna reveals possible DNA methylation and microbiome-mediated evolution of the host genome.</title>
        <authorList>
            <person name="Chaturvedi A."/>
            <person name="Li X."/>
            <person name="Dhandapani V."/>
            <person name="Marshall H."/>
            <person name="Kissane S."/>
            <person name="Cuenca-Cambronero M."/>
            <person name="Asole G."/>
            <person name="Calvet F."/>
            <person name="Ruiz-Romero M."/>
            <person name="Marangio P."/>
            <person name="Guigo R."/>
            <person name="Rago D."/>
            <person name="Mirbahai L."/>
            <person name="Eastwood N."/>
            <person name="Colbourne J.K."/>
            <person name="Zhou J."/>
            <person name="Mallon E."/>
            <person name="Orsini L."/>
        </authorList>
    </citation>
    <scope>NUCLEOTIDE SEQUENCE [LARGE SCALE GENOMIC DNA]</scope>
    <source>
        <strain evidence="3">LRV0_1</strain>
    </source>
</reference>
<evidence type="ECO:0000313" key="3">
    <source>
        <dbReference type="EMBL" id="KAK4030107.1"/>
    </source>
</evidence>
<evidence type="ECO:0000256" key="1">
    <source>
        <dbReference type="ARBA" id="ARBA00009251"/>
    </source>
</evidence>
<keyword evidence="4" id="KW-1185">Reference proteome</keyword>
<protein>
    <submittedName>
        <fullName evidence="3">Uncharacterized protein</fullName>
    </submittedName>
</protein>
<comment type="similarity">
    <text evidence="1">Belongs to the PUR DNA-binding protein family.</text>
</comment>
<dbReference type="EMBL" id="JAOYFB010000039">
    <property type="protein sequence ID" value="KAK4030107.1"/>
    <property type="molecule type" value="Genomic_DNA"/>
</dbReference>
<comment type="caution">
    <text evidence="3">The sequence shown here is derived from an EMBL/GenBank/DDBJ whole genome shotgun (WGS) entry which is preliminary data.</text>
</comment>